<dbReference type="PANTHER" id="PTHR19302">
    <property type="entry name" value="GAMMA TUBULIN COMPLEX PROTEIN"/>
    <property type="match status" value="1"/>
</dbReference>
<dbReference type="GO" id="GO:0043015">
    <property type="term" value="F:gamma-tubulin binding"/>
    <property type="evidence" value="ECO:0007669"/>
    <property type="project" value="InterPro"/>
</dbReference>
<dbReference type="GO" id="GO:0031122">
    <property type="term" value="P:cytoplasmic microtubule organization"/>
    <property type="evidence" value="ECO:0007669"/>
    <property type="project" value="TreeGrafter"/>
</dbReference>
<dbReference type="AlphaFoldDB" id="A0AAD3TPH1"/>
<dbReference type="Proteomes" id="UP001222932">
    <property type="component" value="Unassembled WGS sequence"/>
</dbReference>
<dbReference type="GO" id="GO:0000922">
    <property type="term" value="C:spindle pole"/>
    <property type="evidence" value="ECO:0007669"/>
    <property type="project" value="InterPro"/>
</dbReference>
<dbReference type="InterPro" id="IPR042241">
    <property type="entry name" value="GCP_C_sf"/>
</dbReference>
<dbReference type="EMBL" id="BTCM01000001">
    <property type="protein sequence ID" value="GMK54598.1"/>
    <property type="molecule type" value="Genomic_DNA"/>
</dbReference>
<accession>A0AAD3TPH1</accession>
<protein>
    <recommendedName>
        <fullName evidence="4">Spindle pole body component</fullName>
    </recommendedName>
</protein>
<dbReference type="GO" id="GO:0051225">
    <property type="term" value="P:spindle assembly"/>
    <property type="evidence" value="ECO:0007669"/>
    <property type="project" value="TreeGrafter"/>
</dbReference>
<comment type="similarity">
    <text evidence="4">Belongs to the TUBGCP family.</text>
</comment>
<evidence type="ECO:0000313" key="8">
    <source>
        <dbReference type="Proteomes" id="UP001222932"/>
    </source>
</evidence>
<dbReference type="GO" id="GO:0005874">
    <property type="term" value="C:microtubule"/>
    <property type="evidence" value="ECO:0007669"/>
    <property type="project" value="UniProtKB-KW"/>
</dbReference>
<dbReference type="InterPro" id="IPR007259">
    <property type="entry name" value="GCP"/>
</dbReference>
<dbReference type="InterPro" id="IPR041470">
    <property type="entry name" value="GCP_N"/>
</dbReference>
<feature type="domain" description="Gamma tubulin complex component protein N-terminal" evidence="6">
    <location>
        <begin position="276"/>
        <end position="584"/>
    </location>
</feature>
<proteinExistence type="inferred from homology"/>
<dbReference type="Gene3D" id="1.20.120.1900">
    <property type="entry name" value="Gamma-tubulin complex, C-terminal domain"/>
    <property type="match status" value="1"/>
</dbReference>
<feature type="compositionally biased region" description="Basic and acidic residues" evidence="5">
    <location>
        <begin position="815"/>
        <end position="826"/>
    </location>
</feature>
<gene>
    <name evidence="7" type="ORF">CspeluHIS016_0111840</name>
</gene>
<dbReference type="PANTHER" id="PTHR19302:SF33">
    <property type="entry name" value="GAMMA-TUBULIN COMPLEX COMPONENT 5"/>
    <property type="match status" value="1"/>
</dbReference>
<keyword evidence="3 4" id="KW-0206">Cytoskeleton</keyword>
<feature type="region of interest" description="Disordered" evidence="5">
    <location>
        <begin position="803"/>
        <end position="845"/>
    </location>
</feature>
<evidence type="ECO:0000256" key="1">
    <source>
        <dbReference type="ARBA" id="ARBA00022490"/>
    </source>
</evidence>
<dbReference type="GO" id="GO:0051321">
    <property type="term" value="P:meiotic cell cycle"/>
    <property type="evidence" value="ECO:0007669"/>
    <property type="project" value="TreeGrafter"/>
</dbReference>
<sequence>MSKSAGSMQDLARQLVTSLNHEAQSPEALDTAARRVAAQVRTHAGAGMRKEWHEVRATLQGLARTARVRVDDAVGGAYDKLVRQLEEHRRRGGTRWDEDLPLQASNMPQHVDLLLELAQPTNAAARAFAEAFLERPPLAAAQSDMRLYREIMAAPFEGEHWGPSYDAVEADWSSESEGSATPSEDEVVTPAAKGRSGAQAAREAEAARRADEQARLLVAKLRLRELDAAAYWKTGGDPLPSIGGLRGWHALSSLPALVSPALPQRERAISAAQLQRELLFALSGRPGILLAFDQGTCSIISGHPEVAAFSPAALHGILSTFAAHATQAARLRKFVIETLVGTHSETAEAFAAACQGVLRDVAGWVAEREEAFLGTLGTAALVTSTPLVLEREFMRFSEMLDALCSLIALAAHPVALLDALYEATISPVAWGIRAQLTDVFVQAAAPLWRMTGDWLVQGMPVPESLSSQEADLALQEDGTERALPQEFFIQRDRDAAWIDEDFWEVGFVVGHEGWPAWLADVRADVLEGGKARGLLRSLPGAQEGAVWRALSDLISPKQDIAAALCAFVAPICHSAQRRLADTLERECGLQAHLAAIDGLSLMRAFSVLDTWTDWLFAQMAAHRPWSDFHLLTHAMRDAIEATGAPFNPAGVRVRTTRRHAGLADIRVDYLIPFPLSQVFTVTALDLRADVFAFLLRLLRARKQLRSELHGRWGTDEPALRRARHAAAWALDTLWSWANTALDILGARHAAAMAGPSFHALVGLELEHARRVCALCFLHPPTAAAMVHVAGILDAAAALNTVGGSVPGSDSEDEGERAGQGEGERDYSSQSEDTGESTPLTSPGRHVRGLRDAVEALVGQEGDACTREMWGMLVFALQDWRE</sequence>
<dbReference type="GO" id="GO:0007020">
    <property type="term" value="P:microtubule nucleation"/>
    <property type="evidence" value="ECO:0007669"/>
    <property type="project" value="InterPro"/>
</dbReference>
<evidence type="ECO:0000256" key="2">
    <source>
        <dbReference type="ARBA" id="ARBA00022701"/>
    </source>
</evidence>
<reference evidence="7" key="2">
    <citation type="submission" date="2023-06" db="EMBL/GenBank/DDBJ databases">
        <authorList>
            <person name="Kobayashi Y."/>
            <person name="Kayamori A."/>
            <person name="Aoki K."/>
            <person name="Shiwa Y."/>
            <person name="Fujita N."/>
            <person name="Sugita T."/>
            <person name="Iwasaki W."/>
            <person name="Tanaka N."/>
            <person name="Takashima M."/>
        </authorList>
    </citation>
    <scope>NUCLEOTIDE SEQUENCE</scope>
    <source>
        <strain evidence="7">HIS016</strain>
    </source>
</reference>
<organism evidence="7 8">
    <name type="scientific">Cutaneotrichosporon spelunceum</name>
    <dbReference type="NCBI Taxonomy" id="1672016"/>
    <lineage>
        <taxon>Eukaryota</taxon>
        <taxon>Fungi</taxon>
        <taxon>Dikarya</taxon>
        <taxon>Basidiomycota</taxon>
        <taxon>Agaricomycotina</taxon>
        <taxon>Tremellomycetes</taxon>
        <taxon>Trichosporonales</taxon>
        <taxon>Trichosporonaceae</taxon>
        <taxon>Cutaneotrichosporon</taxon>
    </lineage>
</organism>
<name>A0AAD3TPH1_9TREE</name>
<evidence type="ECO:0000259" key="6">
    <source>
        <dbReference type="Pfam" id="PF17681"/>
    </source>
</evidence>
<evidence type="ECO:0000313" key="7">
    <source>
        <dbReference type="EMBL" id="GMK54598.1"/>
    </source>
</evidence>
<comment type="subcellular location">
    <subcellularLocation>
        <location evidence="4">Cytoplasm</location>
        <location evidence="4">Cytoskeleton</location>
        <location evidence="4">Microtubule organizing center</location>
    </subcellularLocation>
</comment>
<feature type="region of interest" description="Disordered" evidence="5">
    <location>
        <begin position="170"/>
        <end position="206"/>
    </location>
</feature>
<evidence type="ECO:0000256" key="4">
    <source>
        <dbReference type="RuleBase" id="RU363050"/>
    </source>
</evidence>
<reference evidence="7" key="1">
    <citation type="journal article" date="2023" name="BMC Genomics">
        <title>Chromosome-level genome assemblies of Cutaneotrichosporon spp. (Trichosporonales, Basidiomycota) reveal imbalanced evolution between nucleotide sequences and chromosome synteny.</title>
        <authorList>
            <person name="Kobayashi Y."/>
            <person name="Kayamori A."/>
            <person name="Aoki K."/>
            <person name="Shiwa Y."/>
            <person name="Matsutani M."/>
            <person name="Fujita N."/>
            <person name="Sugita T."/>
            <person name="Iwasaki W."/>
            <person name="Tanaka N."/>
            <person name="Takashima M."/>
        </authorList>
    </citation>
    <scope>NUCLEOTIDE SEQUENCE</scope>
    <source>
        <strain evidence="7">HIS016</strain>
    </source>
</reference>
<dbReference type="GO" id="GO:0000930">
    <property type="term" value="C:gamma-tubulin complex"/>
    <property type="evidence" value="ECO:0007669"/>
    <property type="project" value="UniProtKB-ARBA"/>
</dbReference>
<evidence type="ECO:0000256" key="3">
    <source>
        <dbReference type="ARBA" id="ARBA00023212"/>
    </source>
</evidence>
<keyword evidence="1 4" id="KW-0963">Cytoplasm</keyword>
<keyword evidence="8" id="KW-1185">Reference proteome</keyword>
<dbReference type="GO" id="GO:0051011">
    <property type="term" value="F:microtubule minus-end binding"/>
    <property type="evidence" value="ECO:0007669"/>
    <property type="project" value="TreeGrafter"/>
</dbReference>
<dbReference type="GO" id="GO:0000278">
    <property type="term" value="P:mitotic cell cycle"/>
    <property type="evidence" value="ECO:0007669"/>
    <property type="project" value="TreeGrafter"/>
</dbReference>
<feature type="compositionally biased region" description="Polar residues" evidence="5">
    <location>
        <begin position="827"/>
        <end position="840"/>
    </location>
</feature>
<comment type="caution">
    <text evidence="7">The sequence shown here is derived from an EMBL/GenBank/DDBJ whole genome shotgun (WGS) entry which is preliminary data.</text>
</comment>
<dbReference type="Pfam" id="PF17681">
    <property type="entry name" value="GCP_N_terminal"/>
    <property type="match status" value="1"/>
</dbReference>
<evidence type="ECO:0000256" key="5">
    <source>
        <dbReference type="SAM" id="MobiDB-lite"/>
    </source>
</evidence>
<keyword evidence="2 4" id="KW-0493">Microtubule</keyword>